<proteinExistence type="predicted"/>
<dbReference type="FunFam" id="1.10.238.10:FF:000302">
    <property type="entry name" value="Probable calcium-binding protein CML46"/>
    <property type="match status" value="1"/>
</dbReference>
<keyword evidence="7" id="KW-1185">Reference proteome</keyword>
<organism evidence="6 7">
    <name type="scientific">Acacia crassicarpa</name>
    <name type="common">northern wattle</name>
    <dbReference type="NCBI Taxonomy" id="499986"/>
    <lineage>
        <taxon>Eukaryota</taxon>
        <taxon>Viridiplantae</taxon>
        <taxon>Streptophyta</taxon>
        <taxon>Embryophyta</taxon>
        <taxon>Tracheophyta</taxon>
        <taxon>Spermatophyta</taxon>
        <taxon>Magnoliopsida</taxon>
        <taxon>eudicotyledons</taxon>
        <taxon>Gunneridae</taxon>
        <taxon>Pentapetalae</taxon>
        <taxon>rosids</taxon>
        <taxon>fabids</taxon>
        <taxon>Fabales</taxon>
        <taxon>Fabaceae</taxon>
        <taxon>Caesalpinioideae</taxon>
        <taxon>mimosoid clade</taxon>
        <taxon>Acacieae</taxon>
        <taxon>Acacia</taxon>
    </lineage>
</organism>
<dbReference type="PROSITE" id="PS50222">
    <property type="entry name" value="EF_HAND_2"/>
    <property type="match status" value="2"/>
</dbReference>
<comment type="caution">
    <text evidence="6">The sequence shown here is derived from an EMBL/GenBank/DDBJ whole genome shotgun (WGS) entry which is preliminary data.</text>
</comment>
<feature type="domain" description="EF-hand" evidence="5">
    <location>
        <begin position="165"/>
        <end position="199"/>
    </location>
</feature>
<dbReference type="Pfam" id="PF13499">
    <property type="entry name" value="EF-hand_7"/>
    <property type="match status" value="1"/>
</dbReference>
<name>A0AAE1JK15_9FABA</name>
<dbReference type="SMART" id="SM00054">
    <property type="entry name" value="EFh"/>
    <property type="match status" value="2"/>
</dbReference>
<evidence type="ECO:0000256" key="3">
    <source>
        <dbReference type="ARBA" id="ARBA00022737"/>
    </source>
</evidence>
<evidence type="ECO:0000313" key="7">
    <source>
        <dbReference type="Proteomes" id="UP001293593"/>
    </source>
</evidence>
<evidence type="ECO:0000259" key="5">
    <source>
        <dbReference type="PROSITE" id="PS50222"/>
    </source>
</evidence>
<dbReference type="GO" id="GO:0005509">
    <property type="term" value="F:calcium ion binding"/>
    <property type="evidence" value="ECO:0007669"/>
    <property type="project" value="InterPro"/>
</dbReference>
<sequence length="199" mass="22823">MVVGEIPCFLTMEKSSQSPLFGLFDFSLHGTLLNRLHTIFRSFFFFFLSQLISPVNPKVKGDVQVSVPEACQGESLCHENRDDGKLERDEVKMVMEKLGFSCSPEGDELEDMYGSDQISGMFEEEEPSLEEVKQAFDVFDENRDGFIVGRELQRVLCILGMKEATELENCHKMIANFDENGDGRIDFHEFVKIMERNFH</sequence>
<protein>
    <recommendedName>
        <fullName evidence="5">EF-hand domain-containing protein</fullName>
    </recommendedName>
</protein>
<dbReference type="PROSITE" id="PS00018">
    <property type="entry name" value="EF_HAND_1"/>
    <property type="match status" value="1"/>
</dbReference>
<keyword evidence="2" id="KW-0479">Metal-binding</keyword>
<dbReference type="InterPro" id="IPR002048">
    <property type="entry name" value="EF_hand_dom"/>
</dbReference>
<dbReference type="EMBL" id="JAWXYG010000005">
    <property type="protein sequence ID" value="KAK4271980.1"/>
    <property type="molecule type" value="Genomic_DNA"/>
</dbReference>
<dbReference type="InterPro" id="IPR011992">
    <property type="entry name" value="EF-hand-dom_pair"/>
</dbReference>
<keyword evidence="4" id="KW-0106">Calcium</keyword>
<accession>A0AAE1JK15</accession>
<dbReference type="CDD" id="cd00051">
    <property type="entry name" value="EFh"/>
    <property type="match status" value="1"/>
</dbReference>
<keyword evidence="3" id="KW-0677">Repeat</keyword>
<dbReference type="InterPro" id="IPR039647">
    <property type="entry name" value="EF_hand_pair_protein_CML-like"/>
</dbReference>
<evidence type="ECO:0000256" key="2">
    <source>
        <dbReference type="ARBA" id="ARBA00022723"/>
    </source>
</evidence>
<comment type="function">
    <text evidence="1">Potential calcium sensor.</text>
</comment>
<reference evidence="6" key="1">
    <citation type="submission" date="2023-10" db="EMBL/GenBank/DDBJ databases">
        <title>Chromosome-level genome of the transformable northern wattle, Acacia crassicarpa.</title>
        <authorList>
            <person name="Massaro I."/>
            <person name="Sinha N.R."/>
            <person name="Poethig S."/>
            <person name="Leichty A.R."/>
        </authorList>
    </citation>
    <scope>NUCLEOTIDE SEQUENCE</scope>
    <source>
        <strain evidence="6">Acra3RX</strain>
        <tissue evidence="6">Leaf</tissue>
    </source>
</reference>
<feature type="domain" description="EF-hand" evidence="5">
    <location>
        <begin position="127"/>
        <end position="162"/>
    </location>
</feature>
<dbReference type="Gene3D" id="1.10.238.10">
    <property type="entry name" value="EF-hand"/>
    <property type="match status" value="1"/>
</dbReference>
<dbReference type="SUPFAM" id="SSF47473">
    <property type="entry name" value="EF-hand"/>
    <property type="match status" value="1"/>
</dbReference>
<gene>
    <name evidence="6" type="ORF">QN277_020593</name>
</gene>
<dbReference type="Proteomes" id="UP001293593">
    <property type="component" value="Unassembled WGS sequence"/>
</dbReference>
<dbReference type="InterPro" id="IPR018247">
    <property type="entry name" value="EF_Hand_1_Ca_BS"/>
</dbReference>
<dbReference type="AlphaFoldDB" id="A0AAE1JK15"/>
<evidence type="ECO:0000313" key="6">
    <source>
        <dbReference type="EMBL" id="KAK4271980.1"/>
    </source>
</evidence>
<evidence type="ECO:0000256" key="4">
    <source>
        <dbReference type="ARBA" id="ARBA00022837"/>
    </source>
</evidence>
<dbReference type="PANTHER" id="PTHR10891">
    <property type="entry name" value="EF-HAND CALCIUM-BINDING DOMAIN CONTAINING PROTEIN"/>
    <property type="match status" value="1"/>
</dbReference>
<evidence type="ECO:0000256" key="1">
    <source>
        <dbReference type="ARBA" id="ARBA00003291"/>
    </source>
</evidence>